<gene>
    <name evidence="2" type="ORF">PPERSA_10103</name>
</gene>
<evidence type="ECO:0000313" key="3">
    <source>
        <dbReference type="Proteomes" id="UP000054937"/>
    </source>
</evidence>
<accession>A0A0V0R9P3</accession>
<evidence type="ECO:0000259" key="1">
    <source>
        <dbReference type="PROSITE" id="PS51831"/>
    </source>
</evidence>
<proteinExistence type="predicted"/>
<dbReference type="OrthoDB" id="16547at2759"/>
<dbReference type="PANTHER" id="PTHR33594">
    <property type="entry name" value="SUPERFAMILY HYDROLASE, PUTATIVE (AFU_ORTHOLOGUE AFUA_1G03035)-RELATED"/>
    <property type="match status" value="1"/>
</dbReference>
<dbReference type="Gene3D" id="1.20.58.1910">
    <property type="match status" value="1"/>
</dbReference>
<dbReference type="EMBL" id="LDAU01000005">
    <property type="protein sequence ID" value="KRX11171.1"/>
    <property type="molecule type" value="Genomic_DNA"/>
</dbReference>
<dbReference type="AlphaFoldDB" id="A0A0V0R9P3"/>
<dbReference type="InParanoid" id="A0A0V0R9P3"/>
<dbReference type="SMART" id="SM00471">
    <property type="entry name" value="HDc"/>
    <property type="match status" value="1"/>
</dbReference>
<dbReference type="PROSITE" id="PS51831">
    <property type="entry name" value="HD"/>
    <property type="match status" value="1"/>
</dbReference>
<dbReference type="PANTHER" id="PTHR33594:SF1">
    <property type="entry name" value="HD_PDEASE DOMAIN-CONTAINING PROTEIN"/>
    <property type="match status" value="1"/>
</dbReference>
<dbReference type="CDD" id="cd00077">
    <property type="entry name" value="HDc"/>
    <property type="match status" value="1"/>
</dbReference>
<evidence type="ECO:0000313" key="2">
    <source>
        <dbReference type="EMBL" id="KRX11171.1"/>
    </source>
</evidence>
<dbReference type="Pfam" id="PF01966">
    <property type="entry name" value="HD"/>
    <property type="match status" value="1"/>
</dbReference>
<dbReference type="Gene3D" id="1.10.472.50">
    <property type="entry name" value="HD-domain/PDEase-like"/>
    <property type="match status" value="1"/>
</dbReference>
<dbReference type="Proteomes" id="UP000054937">
    <property type="component" value="Unassembled WGS sequence"/>
</dbReference>
<protein>
    <recommendedName>
        <fullName evidence="1">HD domain-containing protein</fullName>
    </recommendedName>
</protein>
<feature type="domain" description="HD" evidence="1">
    <location>
        <begin position="33"/>
        <end position="136"/>
    </location>
</feature>
<sequence length="222" mass="25792">MQQENKDFDHEVVIEQTKKFVEQHLQGAESGHAYDHIERVYKLAKTIAKKTENPGNLLVIELGALVHDVYDHKFCDEEDKGPRVIQEFLQNLNVPQEVIDKVIQIMKKISYSKSKTTQLEFIEGLIVQDADRLDAIGAIGIARTFSYGGYKGRQFYNPQELKQVDTEKEPIKNGATITHFYEKLLLLKDKLNTQAAREIAQERHEFMETFLARFYREWEGEC</sequence>
<keyword evidence="3" id="KW-1185">Reference proteome</keyword>
<reference evidence="2 3" key="1">
    <citation type="journal article" date="2015" name="Sci. Rep.">
        <title>Genome of the facultative scuticociliatosis pathogen Pseudocohnilembus persalinus provides insight into its virulence through horizontal gene transfer.</title>
        <authorList>
            <person name="Xiong J."/>
            <person name="Wang G."/>
            <person name="Cheng J."/>
            <person name="Tian M."/>
            <person name="Pan X."/>
            <person name="Warren A."/>
            <person name="Jiang C."/>
            <person name="Yuan D."/>
            <person name="Miao W."/>
        </authorList>
    </citation>
    <scope>NUCLEOTIDE SEQUENCE [LARGE SCALE GENOMIC DNA]</scope>
    <source>
        <strain evidence="2">36N120E</strain>
    </source>
</reference>
<name>A0A0V0R9P3_PSEPJ</name>
<dbReference type="OMA" id="GHDWFHI"/>
<organism evidence="2 3">
    <name type="scientific">Pseudocohnilembus persalinus</name>
    <name type="common">Ciliate</name>
    <dbReference type="NCBI Taxonomy" id="266149"/>
    <lineage>
        <taxon>Eukaryota</taxon>
        <taxon>Sar</taxon>
        <taxon>Alveolata</taxon>
        <taxon>Ciliophora</taxon>
        <taxon>Intramacronucleata</taxon>
        <taxon>Oligohymenophorea</taxon>
        <taxon>Scuticociliatia</taxon>
        <taxon>Philasterida</taxon>
        <taxon>Pseudocohnilembidae</taxon>
        <taxon>Pseudocohnilembus</taxon>
    </lineage>
</organism>
<dbReference type="SUPFAM" id="SSF109604">
    <property type="entry name" value="HD-domain/PDEase-like"/>
    <property type="match status" value="1"/>
</dbReference>
<comment type="caution">
    <text evidence="2">The sequence shown here is derived from an EMBL/GenBank/DDBJ whole genome shotgun (WGS) entry which is preliminary data.</text>
</comment>
<dbReference type="InterPro" id="IPR006674">
    <property type="entry name" value="HD_domain"/>
</dbReference>
<dbReference type="InterPro" id="IPR003607">
    <property type="entry name" value="HD/PDEase_dom"/>
</dbReference>